<accession>A0A2H1ID15</accession>
<dbReference type="AlphaFoldDB" id="A0A2H1ID15"/>
<keyword evidence="2" id="KW-1185">Reference proteome</keyword>
<reference evidence="2" key="1">
    <citation type="submission" date="2017-03" db="EMBL/GenBank/DDBJ databases">
        <authorList>
            <person name="Monnet C."/>
        </authorList>
    </citation>
    <scope>NUCLEOTIDE SEQUENCE [LARGE SCALE GENOMIC DNA]</scope>
    <source>
        <strain evidence="2">ATCC 49514</strain>
    </source>
</reference>
<dbReference type="EMBL" id="FXYX01000003">
    <property type="protein sequence ID" value="SMX73097.1"/>
    <property type="molecule type" value="Genomic_DNA"/>
</dbReference>
<proteinExistence type="predicted"/>
<evidence type="ECO:0000313" key="1">
    <source>
        <dbReference type="EMBL" id="SMX73097.1"/>
    </source>
</evidence>
<sequence>MVIVMNDLNGQPSPADHIAPSGRADVPAVEIVWGMPTGMGPLWQGMPSGPGITGVLPPRSEVEAVYGAAAAEPPLNEDPRFAAVFADV</sequence>
<gene>
    <name evidence="1" type="ORF">BI49514_00824</name>
</gene>
<protein>
    <submittedName>
        <fullName evidence="1">Uncharacterized protein</fullName>
    </submittedName>
</protein>
<name>A0A2H1ID15_9MICO</name>
<evidence type="ECO:0000313" key="2">
    <source>
        <dbReference type="Proteomes" id="UP000234382"/>
    </source>
</evidence>
<organism evidence="1 2">
    <name type="scientific">Brevibacterium iodinum ATCC 49514</name>
    <dbReference type="NCBI Taxonomy" id="1255616"/>
    <lineage>
        <taxon>Bacteria</taxon>
        <taxon>Bacillati</taxon>
        <taxon>Actinomycetota</taxon>
        <taxon>Actinomycetes</taxon>
        <taxon>Micrococcales</taxon>
        <taxon>Brevibacteriaceae</taxon>
        <taxon>Brevibacterium</taxon>
    </lineage>
</organism>
<dbReference type="Proteomes" id="UP000234382">
    <property type="component" value="Unassembled WGS sequence"/>
</dbReference>